<gene>
    <name evidence="1" type="ORF">KIL84_018019</name>
</gene>
<protein>
    <submittedName>
        <fullName evidence="1">Uncharacterized protein</fullName>
    </submittedName>
</protein>
<evidence type="ECO:0000313" key="1">
    <source>
        <dbReference type="EMBL" id="KAH1185270.1"/>
    </source>
</evidence>
<accession>A0A9D3XU17</accession>
<keyword evidence="2" id="KW-1185">Reference proteome</keyword>
<dbReference type="Proteomes" id="UP000827986">
    <property type="component" value="Unassembled WGS sequence"/>
</dbReference>
<comment type="caution">
    <text evidence="1">The sequence shown here is derived from an EMBL/GenBank/DDBJ whole genome shotgun (WGS) entry which is preliminary data.</text>
</comment>
<name>A0A9D3XU17_9SAUR</name>
<evidence type="ECO:0000313" key="2">
    <source>
        <dbReference type="Proteomes" id="UP000827986"/>
    </source>
</evidence>
<dbReference type="EMBL" id="JAHDVG010000463">
    <property type="protein sequence ID" value="KAH1185270.1"/>
    <property type="molecule type" value="Genomic_DNA"/>
</dbReference>
<organism evidence="1 2">
    <name type="scientific">Mauremys mutica</name>
    <name type="common">yellowpond turtle</name>
    <dbReference type="NCBI Taxonomy" id="74926"/>
    <lineage>
        <taxon>Eukaryota</taxon>
        <taxon>Metazoa</taxon>
        <taxon>Chordata</taxon>
        <taxon>Craniata</taxon>
        <taxon>Vertebrata</taxon>
        <taxon>Euteleostomi</taxon>
        <taxon>Archelosauria</taxon>
        <taxon>Testudinata</taxon>
        <taxon>Testudines</taxon>
        <taxon>Cryptodira</taxon>
        <taxon>Durocryptodira</taxon>
        <taxon>Testudinoidea</taxon>
        <taxon>Geoemydidae</taxon>
        <taxon>Geoemydinae</taxon>
        <taxon>Mauremys</taxon>
    </lineage>
</organism>
<sequence>FPGRIWLSKKGPPCRCSYRTVKEKNCVATKMTTCCLPRRDSEAFLKTRFS</sequence>
<dbReference type="AlphaFoldDB" id="A0A9D3XU17"/>
<feature type="non-terminal residue" evidence="1">
    <location>
        <position position="1"/>
    </location>
</feature>
<feature type="non-terminal residue" evidence="1">
    <location>
        <position position="50"/>
    </location>
</feature>
<reference evidence="1" key="1">
    <citation type="submission" date="2021-09" db="EMBL/GenBank/DDBJ databases">
        <title>The genome of Mauremys mutica provides insights into the evolution of semi-aquatic lifestyle.</title>
        <authorList>
            <person name="Gong S."/>
            <person name="Gao Y."/>
        </authorList>
    </citation>
    <scope>NUCLEOTIDE SEQUENCE</scope>
    <source>
        <strain evidence="1">MM-2020</strain>
        <tissue evidence="1">Muscle</tissue>
    </source>
</reference>
<proteinExistence type="predicted"/>